<dbReference type="Pfam" id="PF00535">
    <property type="entry name" value="Glycos_transf_2"/>
    <property type="match status" value="1"/>
</dbReference>
<dbReference type="AlphaFoldDB" id="A0A285X4X7"/>
<proteinExistence type="predicted"/>
<protein>
    <submittedName>
        <fullName evidence="2">Glycosyltransferase involved in cell wall bisynthesis</fullName>
    </submittedName>
</protein>
<dbReference type="PANTHER" id="PTHR22916">
    <property type="entry name" value="GLYCOSYLTRANSFERASE"/>
    <property type="match status" value="1"/>
</dbReference>
<dbReference type="Proteomes" id="UP000219193">
    <property type="component" value="Unassembled WGS sequence"/>
</dbReference>
<gene>
    <name evidence="2" type="ORF">SAMN06296241_1876</name>
</gene>
<accession>A0A285X4X7</accession>
<dbReference type="EMBL" id="OCMF01000002">
    <property type="protein sequence ID" value="SOC80328.1"/>
    <property type="molecule type" value="Genomic_DNA"/>
</dbReference>
<dbReference type="PANTHER" id="PTHR22916:SF3">
    <property type="entry name" value="UDP-GLCNAC:BETAGAL BETA-1,3-N-ACETYLGLUCOSAMINYLTRANSFERASE-LIKE PROTEIN 1"/>
    <property type="match status" value="1"/>
</dbReference>
<dbReference type="Gene3D" id="3.90.550.10">
    <property type="entry name" value="Spore Coat Polysaccharide Biosynthesis Protein SpsA, Chain A"/>
    <property type="match status" value="1"/>
</dbReference>
<evidence type="ECO:0000313" key="3">
    <source>
        <dbReference type="Proteomes" id="UP000219193"/>
    </source>
</evidence>
<sequence>MEEKNSHIVTIIIPNFNRGDLIAATINSIRSQTYQDWELIIVDDGSNDNSVEVINAFLKDDRIKLFKRPDYRLPGGNAARNYGLEKAKGKYVKWLDSDDLLAPHALERQLEIINQGNYDVVFSRSRFFSHINKDGIITWDKFWSKSYPLIKPLENFIFGKIRFSTADGLWKREFLGPLPFKEDLRNSQEWLMLITQLSKKPKNFIDEEVLIYIRLHENQMHSSKDINFYYKHQLLARAYAINVLIDHRMLNFNNFWYLYKNMVWNFLVAIKQFKFRFFFKNIKRLLATFFKSTQYFIMNKKFY</sequence>
<keyword evidence="3" id="KW-1185">Reference proteome</keyword>
<evidence type="ECO:0000313" key="2">
    <source>
        <dbReference type="EMBL" id="SOC80328.1"/>
    </source>
</evidence>
<dbReference type="RefSeq" id="WP_097056109.1">
    <property type="nucleotide sequence ID" value="NZ_OCMF01000002.1"/>
</dbReference>
<dbReference type="GO" id="GO:0016758">
    <property type="term" value="F:hexosyltransferase activity"/>
    <property type="evidence" value="ECO:0007669"/>
    <property type="project" value="UniProtKB-ARBA"/>
</dbReference>
<dbReference type="InterPro" id="IPR001173">
    <property type="entry name" value="Glyco_trans_2-like"/>
</dbReference>
<dbReference type="InterPro" id="IPR029044">
    <property type="entry name" value="Nucleotide-diphossugar_trans"/>
</dbReference>
<dbReference type="OrthoDB" id="597270at2"/>
<reference evidence="3" key="1">
    <citation type="submission" date="2017-09" db="EMBL/GenBank/DDBJ databases">
        <authorList>
            <person name="Varghese N."/>
            <person name="Submissions S."/>
        </authorList>
    </citation>
    <scope>NUCLEOTIDE SEQUENCE [LARGE SCALE GENOMIC DNA]</scope>
    <source>
        <strain evidence="3">CGMCC 1.12641</strain>
    </source>
</reference>
<name>A0A285X4X7_9FLAO</name>
<feature type="domain" description="Glycosyltransferase 2-like" evidence="1">
    <location>
        <begin position="10"/>
        <end position="134"/>
    </location>
</feature>
<keyword evidence="2" id="KW-0808">Transferase</keyword>
<dbReference type="SUPFAM" id="SSF53448">
    <property type="entry name" value="Nucleotide-diphospho-sugar transferases"/>
    <property type="match status" value="1"/>
</dbReference>
<organism evidence="2 3">
    <name type="scientific">Salinimicrobium sediminis</name>
    <dbReference type="NCBI Taxonomy" id="1343891"/>
    <lineage>
        <taxon>Bacteria</taxon>
        <taxon>Pseudomonadati</taxon>
        <taxon>Bacteroidota</taxon>
        <taxon>Flavobacteriia</taxon>
        <taxon>Flavobacteriales</taxon>
        <taxon>Flavobacteriaceae</taxon>
        <taxon>Salinimicrobium</taxon>
    </lineage>
</organism>
<evidence type="ECO:0000259" key="1">
    <source>
        <dbReference type="Pfam" id="PF00535"/>
    </source>
</evidence>
<dbReference type="CDD" id="cd00761">
    <property type="entry name" value="Glyco_tranf_GTA_type"/>
    <property type="match status" value="1"/>
</dbReference>